<evidence type="ECO:0000259" key="2">
    <source>
        <dbReference type="PROSITE" id="PS50017"/>
    </source>
</evidence>
<dbReference type="EMBL" id="MU827310">
    <property type="protein sequence ID" value="KAJ7360232.1"/>
    <property type="molecule type" value="Genomic_DNA"/>
</dbReference>
<accession>A0A9X0CKL8</accession>
<dbReference type="OrthoDB" id="5988285at2759"/>
<dbReference type="SUPFAM" id="SSF47986">
    <property type="entry name" value="DEATH domain"/>
    <property type="match status" value="1"/>
</dbReference>
<comment type="caution">
    <text evidence="3">The sequence shown here is derived from an EMBL/GenBank/DDBJ whole genome shotgun (WGS) entry which is preliminary data.</text>
</comment>
<dbReference type="InterPro" id="IPR000488">
    <property type="entry name" value="Death_dom"/>
</dbReference>
<evidence type="ECO:0000313" key="4">
    <source>
        <dbReference type="Proteomes" id="UP001163046"/>
    </source>
</evidence>
<dbReference type="Gene3D" id="1.10.533.10">
    <property type="entry name" value="Death Domain, Fas"/>
    <property type="match status" value="1"/>
</dbReference>
<proteinExistence type="predicted"/>
<dbReference type="SMART" id="SM00005">
    <property type="entry name" value="DEATH"/>
    <property type="match status" value="1"/>
</dbReference>
<gene>
    <name evidence="3" type="primary">MYD88_1</name>
    <name evidence="3" type="ORF">OS493_016860</name>
</gene>
<dbReference type="InterPro" id="IPR011029">
    <property type="entry name" value="DEATH-like_dom_sf"/>
</dbReference>
<feature type="domain" description="Death" evidence="2">
    <location>
        <begin position="113"/>
        <end position="179"/>
    </location>
</feature>
<name>A0A9X0CKL8_9CNID</name>
<evidence type="ECO:0000313" key="3">
    <source>
        <dbReference type="EMBL" id="KAJ7360232.1"/>
    </source>
</evidence>
<feature type="region of interest" description="Disordered" evidence="1">
    <location>
        <begin position="68"/>
        <end position="92"/>
    </location>
</feature>
<dbReference type="Pfam" id="PF00531">
    <property type="entry name" value="Death"/>
    <property type="match status" value="1"/>
</dbReference>
<keyword evidence="4" id="KW-1185">Reference proteome</keyword>
<dbReference type="Proteomes" id="UP001163046">
    <property type="component" value="Unassembled WGS sequence"/>
</dbReference>
<organism evidence="3 4">
    <name type="scientific">Desmophyllum pertusum</name>
    <dbReference type="NCBI Taxonomy" id="174260"/>
    <lineage>
        <taxon>Eukaryota</taxon>
        <taxon>Metazoa</taxon>
        <taxon>Cnidaria</taxon>
        <taxon>Anthozoa</taxon>
        <taxon>Hexacorallia</taxon>
        <taxon>Scleractinia</taxon>
        <taxon>Caryophylliina</taxon>
        <taxon>Caryophylliidae</taxon>
        <taxon>Desmophyllum</taxon>
    </lineage>
</organism>
<dbReference type="PROSITE" id="PS50017">
    <property type="entry name" value="DEATH_DOMAIN"/>
    <property type="match status" value="1"/>
</dbReference>
<dbReference type="AlphaFoldDB" id="A0A9X0CKL8"/>
<protein>
    <submittedName>
        <fullName evidence="3">Myeloid differentiation primary response protein MyD88</fullName>
    </submittedName>
</protein>
<evidence type="ECO:0000256" key="1">
    <source>
        <dbReference type="SAM" id="MobiDB-lite"/>
    </source>
</evidence>
<dbReference type="GO" id="GO:0007165">
    <property type="term" value="P:signal transduction"/>
    <property type="evidence" value="ECO:0007669"/>
    <property type="project" value="InterPro"/>
</dbReference>
<sequence>MSFVAEGSARRTGIKKCVEHTEESERVQSPDPKIQHFETERIVHKESMDLIKTCTATQQLHLVDKNLSKGASGSDQVDSPRVPLDNSSSKDQLTHTRLSVNVKDMSYAVTRNICLKLNVIDDMLYKDFRMLGEKMGFDNDVTRNLKQKNNPTDELLQMWSVKPEATVQNLIALLKDNELQRMDVAKILEDWVERKGST</sequence>
<reference evidence="3" key="1">
    <citation type="submission" date="2023-01" db="EMBL/GenBank/DDBJ databases">
        <title>Genome assembly of the deep-sea coral Lophelia pertusa.</title>
        <authorList>
            <person name="Herrera S."/>
            <person name="Cordes E."/>
        </authorList>
    </citation>
    <scope>NUCLEOTIDE SEQUENCE</scope>
    <source>
        <strain evidence="3">USNM1676648</strain>
        <tissue evidence="3">Polyp</tissue>
    </source>
</reference>